<dbReference type="EMBL" id="JAFFZE010000006">
    <property type="protein sequence ID" value="MCT2582773.1"/>
    <property type="molecule type" value="Genomic_DNA"/>
</dbReference>
<feature type="compositionally biased region" description="Basic residues" evidence="1">
    <location>
        <begin position="166"/>
        <end position="179"/>
    </location>
</feature>
<feature type="region of interest" description="Disordered" evidence="1">
    <location>
        <begin position="166"/>
        <end position="187"/>
    </location>
</feature>
<keyword evidence="2" id="KW-1133">Transmembrane helix</keyword>
<reference evidence="4 5" key="1">
    <citation type="submission" date="2021-02" db="EMBL/GenBank/DDBJ databases">
        <title>Actinophytocola xerophila sp. nov., isolated from soil of cotton cropping field.</title>
        <authorList>
            <person name="Huang R."/>
            <person name="Chen X."/>
            <person name="Ge X."/>
            <person name="Liu W."/>
        </authorList>
    </citation>
    <scope>NUCLEOTIDE SEQUENCE [LARGE SCALE GENOMIC DNA]</scope>
    <source>
        <strain evidence="4 5">S1-96</strain>
    </source>
</reference>
<gene>
    <name evidence="4" type="ORF">JT362_06530</name>
</gene>
<dbReference type="Pfam" id="PF04892">
    <property type="entry name" value="VanZ"/>
    <property type="match status" value="1"/>
</dbReference>
<keyword evidence="2" id="KW-0472">Membrane</keyword>
<dbReference type="PANTHER" id="PTHR36834">
    <property type="entry name" value="MEMBRANE PROTEIN-RELATED"/>
    <property type="match status" value="1"/>
</dbReference>
<dbReference type="Proteomes" id="UP001156441">
    <property type="component" value="Unassembled WGS sequence"/>
</dbReference>
<evidence type="ECO:0000313" key="4">
    <source>
        <dbReference type="EMBL" id="MCT2582773.1"/>
    </source>
</evidence>
<feature type="transmembrane region" description="Helical" evidence="2">
    <location>
        <begin position="31"/>
        <end position="51"/>
    </location>
</feature>
<evidence type="ECO:0000256" key="1">
    <source>
        <dbReference type="SAM" id="MobiDB-lite"/>
    </source>
</evidence>
<feature type="domain" description="VanZ-like" evidence="3">
    <location>
        <begin position="39"/>
        <end position="159"/>
    </location>
</feature>
<keyword evidence="5" id="KW-1185">Reference proteome</keyword>
<dbReference type="InterPro" id="IPR006976">
    <property type="entry name" value="VanZ-like"/>
</dbReference>
<keyword evidence="2" id="KW-0812">Transmembrane</keyword>
<sequence>MSATLAVALLACSLAAVVLDLGGSPGRRRVHLARAGLVLSLLFIAYVTLVARLGSTRESGLSLVPFVDTLRALDGETTSAVALAGIAGNVVLFVPVGVTLAVASGGRARSGRIVLTVAVIASSTVEVTQFAMDRGGVAALDDVVLNVSGAVLGWLAYSRIRRRTGRTSRARRRSRRSRRSVGGAAAG</sequence>
<evidence type="ECO:0000259" key="3">
    <source>
        <dbReference type="Pfam" id="PF04892"/>
    </source>
</evidence>
<name>A0ABT2J4J1_9PSEU</name>
<feature type="transmembrane region" description="Helical" evidence="2">
    <location>
        <begin position="113"/>
        <end position="131"/>
    </location>
</feature>
<comment type="caution">
    <text evidence="4">The sequence shown here is derived from an EMBL/GenBank/DDBJ whole genome shotgun (WGS) entry which is preliminary data.</text>
</comment>
<dbReference type="PANTHER" id="PTHR36834:SF1">
    <property type="entry name" value="INTEGRAL MEMBRANE PROTEIN"/>
    <property type="match status" value="1"/>
</dbReference>
<evidence type="ECO:0000313" key="5">
    <source>
        <dbReference type="Proteomes" id="UP001156441"/>
    </source>
</evidence>
<evidence type="ECO:0000256" key="2">
    <source>
        <dbReference type="SAM" id="Phobius"/>
    </source>
</evidence>
<feature type="transmembrane region" description="Helical" evidence="2">
    <location>
        <begin position="143"/>
        <end position="160"/>
    </location>
</feature>
<dbReference type="InterPro" id="IPR053150">
    <property type="entry name" value="Teicoplanin_resist-assoc"/>
</dbReference>
<organism evidence="4 5">
    <name type="scientific">Actinophytocola gossypii</name>
    <dbReference type="NCBI Taxonomy" id="2812003"/>
    <lineage>
        <taxon>Bacteria</taxon>
        <taxon>Bacillati</taxon>
        <taxon>Actinomycetota</taxon>
        <taxon>Actinomycetes</taxon>
        <taxon>Pseudonocardiales</taxon>
        <taxon>Pseudonocardiaceae</taxon>
    </lineage>
</organism>
<proteinExistence type="predicted"/>
<accession>A0ABT2J4J1</accession>
<protein>
    <submittedName>
        <fullName evidence="4">VanZ family protein</fullName>
    </submittedName>
</protein>
<dbReference type="RefSeq" id="WP_260190109.1">
    <property type="nucleotide sequence ID" value="NZ_JAFFZE010000006.1"/>
</dbReference>